<dbReference type="EMBL" id="JAUTAL010000001">
    <property type="protein sequence ID" value="MDQ1098637.1"/>
    <property type="molecule type" value="Genomic_DNA"/>
</dbReference>
<reference evidence="1 2" key="1">
    <citation type="submission" date="2023-07" db="EMBL/GenBank/DDBJ databases">
        <title>Functional and genomic diversity of the sorghum phyllosphere microbiome.</title>
        <authorList>
            <person name="Shade A."/>
        </authorList>
    </citation>
    <scope>NUCLEOTIDE SEQUENCE [LARGE SCALE GENOMIC DNA]</scope>
    <source>
        <strain evidence="1 2">SORGH_AS_1064</strain>
    </source>
</reference>
<sequence>MNRKNQVLKNAQKLDRTHQKSILGGVAAAPGRRCCEYDDATGQCTVWTCTKCYCP</sequence>
<comment type="caution">
    <text evidence="1">The sequence shown here is derived from an EMBL/GenBank/DDBJ whole genome shotgun (WGS) entry which is preliminary data.</text>
</comment>
<accession>A0ABU0TNM2</accession>
<evidence type="ECO:0008006" key="3">
    <source>
        <dbReference type="Google" id="ProtNLM"/>
    </source>
</evidence>
<protein>
    <recommendedName>
        <fullName evidence="3">Bacteriocin</fullName>
    </recommendedName>
</protein>
<keyword evidence="2" id="KW-1185">Reference proteome</keyword>
<evidence type="ECO:0000313" key="1">
    <source>
        <dbReference type="EMBL" id="MDQ1098637.1"/>
    </source>
</evidence>
<gene>
    <name evidence="1" type="ORF">QE404_003784</name>
</gene>
<dbReference type="Proteomes" id="UP001225072">
    <property type="component" value="Unassembled WGS sequence"/>
</dbReference>
<evidence type="ECO:0000313" key="2">
    <source>
        <dbReference type="Proteomes" id="UP001225072"/>
    </source>
</evidence>
<name>A0ABU0TNM2_9FLAO</name>
<organism evidence="1 2">
    <name type="scientific">Chryseobacterium camelliae</name>
    <dbReference type="NCBI Taxonomy" id="1265445"/>
    <lineage>
        <taxon>Bacteria</taxon>
        <taxon>Pseudomonadati</taxon>
        <taxon>Bacteroidota</taxon>
        <taxon>Flavobacteriia</taxon>
        <taxon>Flavobacteriales</taxon>
        <taxon>Weeksellaceae</taxon>
        <taxon>Chryseobacterium group</taxon>
        <taxon>Chryseobacterium</taxon>
    </lineage>
</organism>
<proteinExistence type="predicted"/>
<dbReference type="RefSeq" id="WP_307453047.1">
    <property type="nucleotide sequence ID" value="NZ_JAUTAL010000001.1"/>
</dbReference>